<comment type="caution">
    <text evidence="2">The sequence shown here is derived from an EMBL/GenBank/DDBJ whole genome shotgun (WGS) entry which is preliminary data.</text>
</comment>
<protein>
    <submittedName>
        <fullName evidence="2">Uncharacterized protein</fullName>
    </submittedName>
</protein>
<name>A0AAV0MDU7_9ROSI</name>
<proteinExistence type="predicted"/>
<reference evidence="2" key="1">
    <citation type="submission" date="2022-08" db="EMBL/GenBank/DDBJ databases">
        <authorList>
            <person name="Gutierrez-Valencia J."/>
        </authorList>
    </citation>
    <scope>NUCLEOTIDE SEQUENCE</scope>
</reference>
<dbReference type="EMBL" id="CAMGYJ010000007">
    <property type="protein sequence ID" value="CAI0444346.1"/>
    <property type="molecule type" value="Genomic_DNA"/>
</dbReference>
<keyword evidence="3" id="KW-1185">Reference proteome</keyword>
<dbReference type="Proteomes" id="UP001154282">
    <property type="component" value="Unassembled WGS sequence"/>
</dbReference>
<feature type="region of interest" description="Disordered" evidence="1">
    <location>
        <begin position="34"/>
        <end position="53"/>
    </location>
</feature>
<sequence length="188" mass="20930">MLLRSSSTPALKNLVGHCCVVPEIDASLTSHVSPKYSPLRHAPTSPSLTWTSSEGDLKLFSSNKGKSKKQPKEGTNHHHYSKRRPPSPSTAIVAVPALSRTASPLQRTSLEGDLKLGGFHRSRRWSRREDPTAEAREGDGNWLSNYAKFLKETRDDVGDGGPLSMYDDLIWNNHRDDDYANTYFIQAV</sequence>
<dbReference type="AlphaFoldDB" id="A0AAV0MDU7"/>
<feature type="compositionally biased region" description="Polar residues" evidence="1">
    <location>
        <begin position="44"/>
        <end position="53"/>
    </location>
</feature>
<evidence type="ECO:0000313" key="3">
    <source>
        <dbReference type="Proteomes" id="UP001154282"/>
    </source>
</evidence>
<feature type="region of interest" description="Disordered" evidence="1">
    <location>
        <begin position="59"/>
        <end position="89"/>
    </location>
</feature>
<organism evidence="2 3">
    <name type="scientific">Linum tenue</name>
    <dbReference type="NCBI Taxonomy" id="586396"/>
    <lineage>
        <taxon>Eukaryota</taxon>
        <taxon>Viridiplantae</taxon>
        <taxon>Streptophyta</taxon>
        <taxon>Embryophyta</taxon>
        <taxon>Tracheophyta</taxon>
        <taxon>Spermatophyta</taxon>
        <taxon>Magnoliopsida</taxon>
        <taxon>eudicotyledons</taxon>
        <taxon>Gunneridae</taxon>
        <taxon>Pentapetalae</taxon>
        <taxon>rosids</taxon>
        <taxon>fabids</taxon>
        <taxon>Malpighiales</taxon>
        <taxon>Linaceae</taxon>
        <taxon>Linum</taxon>
    </lineage>
</organism>
<gene>
    <name evidence="2" type="ORF">LITE_LOCUS28068</name>
</gene>
<evidence type="ECO:0000313" key="2">
    <source>
        <dbReference type="EMBL" id="CAI0444346.1"/>
    </source>
</evidence>
<evidence type="ECO:0000256" key="1">
    <source>
        <dbReference type="SAM" id="MobiDB-lite"/>
    </source>
</evidence>
<accession>A0AAV0MDU7</accession>